<evidence type="ECO:0000313" key="1">
    <source>
        <dbReference type="EMBL" id="SFP84096.1"/>
    </source>
</evidence>
<sequence length="37" mass="4195">MVKMIFVAIMLALTLCNNNKTINNNISEQKQIAEKNT</sequence>
<protein>
    <submittedName>
        <fullName evidence="1">Uncharacterized protein</fullName>
    </submittedName>
</protein>
<dbReference type="Proteomes" id="UP000199031">
    <property type="component" value="Unassembled WGS sequence"/>
</dbReference>
<dbReference type="AlphaFoldDB" id="A0A1I5TP52"/>
<keyword evidence="2" id="KW-1185">Reference proteome</keyword>
<reference evidence="1 2" key="1">
    <citation type="submission" date="2016-10" db="EMBL/GenBank/DDBJ databases">
        <authorList>
            <person name="de Groot N.N."/>
        </authorList>
    </citation>
    <scope>NUCLEOTIDE SEQUENCE [LARGE SCALE GENOMIC DNA]</scope>
    <source>
        <strain evidence="1 2">DSM 28286</strain>
    </source>
</reference>
<name>A0A1I5TP52_9BACT</name>
<proteinExistence type="predicted"/>
<organism evidence="1 2">
    <name type="scientific">Parafilimonas terrae</name>
    <dbReference type="NCBI Taxonomy" id="1465490"/>
    <lineage>
        <taxon>Bacteria</taxon>
        <taxon>Pseudomonadati</taxon>
        <taxon>Bacteroidota</taxon>
        <taxon>Chitinophagia</taxon>
        <taxon>Chitinophagales</taxon>
        <taxon>Chitinophagaceae</taxon>
        <taxon>Parafilimonas</taxon>
    </lineage>
</organism>
<dbReference type="EMBL" id="FOXQ01000002">
    <property type="protein sequence ID" value="SFP84096.1"/>
    <property type="molecule type" value="Genomic_DNA"/>
</dbReference>
<accession>A0A1I5TP52</accession>
<gene>
    <name evidence="1" type="ORF">SAMN05444277_102203</name>
</gene>
<evidence type="ECO:0000313" key="2">
    <source>
        <dbReference type="Proteomes" id="UP000199031"/>
    </source>
</evidence>